<name>A0A4Y2AJE8_ARAVE</name>
<reference evidence="1 2" key="1">
    <citation type="journal article" date="2019" name="Sci. Rep.">
        <title>Orb-weaving spider Araneus ventricosus genome elucidates the spidroin gene catalogue.</title>
        <authorList>
            <person name="Kono N."/>
            <person name="Nakamura H."/>
            <person name="Ohtoshi R."/>
            <person name="Moran D.A.P."/>
            <person name="Shinohara A."/>
            <person name="Yoshida Y."/>
            <person name="Fujiwara M."/>
            <person name="Mori M."/>
            <person name="Tomita M."/>
            <person name="Arakawa K."/>
        </authorList>
    </citation>
    <scope>NUCLEOTIDE SEQUENCE [LARGE SCALE GENOMIC DNA]</scope>
</reference>
<accession>A0A4Y2AJE8</accession>
<keyword evidence="2" id="KW-1185">Reference proteome</keyword>
<comment type="caution">
    <text evidence="1">The sequence shown here is derived from an EMBL/GenBank/DDBJ whole genome shotgun (WGS) entry which is preliminary data.</text>
</comment>
<dbReference type="EMBL" id="BGPR01000018">
    <property type="protein sequence ID" value="GBL79366.1"/>
    <property type="molecule type" value="Genomic_DNA"/>
</dbReference>
<dbReference type="Proteomes" id="UP000499080">
    <property type="component" value="Unassembled WGS sequence"/>
</dbReference>
<gene>
    <name evidence="1" type="ORF">AVEN_92560_1</name>
</gene>
<protein>
    <submittedName>
        <fullName evidence="1">Uncharacterized protein</fullName>
    </submittedName>
</protein>
<sequence length="139" mass="15455">MPLKIICVNDALTPLSLEKQKCLPEVRCRSRKSEVSDRNTITVPLLDKLPLIWKLPSKSCPSPDHLNNRRQDIKTETEGGVLMTNTGLGRPLLQEVGLVIEVEATKPHTVIVPSRLLILRLLIPISEVPHPPTVGPILR</sequence>
<proteinExistence type="predicted"/>
<evidence type="ECO:0000313" key="2">
    <source>
        <dbReference type="Proteomes" id="UP000499080"/>
    </source>
</evidence>
<organism evidence="1 2">
    <name type="scientific">Araneus ventricosus</name>
    <name type="common">Orbweaver spider</name>
    <name type="synonym">Epeira ventricosa</name>
    <dbReference type="NCBI Taxonomy" id="182803"/>
    <lineage>
        <taxon>Eukaryota</taxon>
        <taxon>Metazoa</taxon>
        <taxon>Ecdysozoa</taxon>
        <taxon>Arthropoda</taxon>
        <taxon>Chelicerata</taxon>
        <taxon>Arachnida</taxon>
        <taxon>Araneae</taxon>
        <taxon>Araneomorphae</taxon>
        <taxon>Entelegynae</taxon>
        <taxon>Araneoidea</taxon>
        <taxon>Araneidae</taxon>
        <taxon>Araneus</taxon>
    </lineage>
</organism>
<dbReference type="AlphaFoldDB" id="A0A4Y2AJE8"/>
<evidence type="ECO:0000313" key="1">
    <source>
        <dbReference type="EMBL" id="GBL79366.1"/>
    </source>
</evidence>